<reference evidence="1" key="1">
    <citation type="journal article" date="2014" name="Front. Microbiol.">
        <title>High frequency of phylogenetically diverse reductive dehalogenase-homologous genes in deep subseafloor sedimentary metagenomes.</title>
        <authorList>
            <person name="Kawai M."/>
            <person name="Futagami T."/>
            <person name="Toyoda A."/>
            <person name="Takaki Y."/>
            <person name="Nishi S."/>
            <person name="Hori S."/>
            <person name="Arai W."/>
            <person name="Tsubouchi T."/>
            <person name="Morono Y."/>
            <person name="Uchiyama I."/>
            <person name="Ito T."/>
            <person name="Fujiyama A."/>
            <person name="Inagaki F."/>
            <person name="Takami H."/>
        </authorList>
    </citation>
    <scope>NUCLEOTIDE SEQUENCE</scope>
    <source>
        <strain evidence="1">Expedition CK06-06</strain>
    </source>
</reference>
<sequence length="234" mass="26631">MSEKKELSIDSRFHKASEIAIKSLTSAVPVFGGPIASIIGDIQGIRKEERFVEFVNGLQGDLQNLSDHVNIEFVSKEDFLDIFEQTSKKIVATRQKVKRTAFRHILSNSILSTDITYDEVEEFIMLIERFREEHIFLLSILRNPIKYDQETGNRVGKGGRLSTSISEIMEKLLPDWNEDLILEIATVLENERLVQNIIHRYRTALTDQGINHLANTLTPKGMRFVTFISSPGAV</sequence>
<comment type="caution">
    <text evidence="1">The sequence shown here is derived from an EMBL/GenBank/DDBJ whole genome shotgun (WGS) entry which is preliminary data.</text>
</comment>
<evidence type="ECO:0000313" key="1">
    <source>
        <dbReference type="EMBL" id="GAG64676.1"/>
    </source>
</evidence>
<dbReference type="EMBL" id="BART01000110">
    <property type="protein sequence ID" value="GAG64676.1"/>
    <property type="molecule type" value="Genomic_DNA"/>
</dbReference>
<name>X1AY28_9ZZZZ</name>
<proteinExistence type="predicted"/>
<organism evidence="1">
    <name type="scientific">marine sediment metagenome</name>
    <dbReference type="NCBI Taxonomy" id="412755"/>
    <lineage>
        <taxon>unclassified sequences</taxon>
        <taxon>metagenomes</taxon>
        <taxon>ecological metagenomes</taxon>
    </lineage>
</organism>
<dbReference type="AlphaFoldDB" id="X1AY28"/>
<gene>
    <name evidence="1" type="ORF">S01H4_00729</name>
</gene>
<accession>X1AY28</accession>
<protein>
    <submittedName>
        <fullName evidence="1">Uncharacterized protein</fullName>
    </submittedName>
</protein>